<dbReference type="Proteomes" id="UP001589608">
    <property type="component" value="Unassembled WGS sequence"/>
</dbReference>
<sequence length="104" mass="10977">MTLRDEILGDVISLLASRCAVDPRGVTEATDLFGELDLDSLDLIGMAQVLQSKYAVELDNERIAAVRTVGDVVTFVDERRTGGAARTAAAATGPVEAEGSKQRG</sequence>
<feature type="domain" description="Carrier" evidence="2">
    <location>
        <begin position="5"/>
        <end position="80"/>
    </location>
</feature>
<evidence type="ECO:0000256" key="1">
    <source>
        <dbReference type="SAM" id="MobiDB-lite"/>
    </source>
</evidence>
<dbReference type="SUPFAM" id="SSF47336">
    <property type="entry name" value="ACP-like"/>
    <property type="match status" value="1"/>
</dbReference>
<accession>A0ABV5MA03</accession>
<protein>
    <submittedName>
        <fullName evidence="3">Acyl carrier protein</fullName>
    </submittedName>
</protein>
<dbReference type="PROSITE" id="PS50075">
    <property type="entry name" value="CARRIER"/>
    <property type="match status" value="1"/>
</dbReference>
<feature type="region of interest" description="Disordered" evidence="1">
    <location>
        <begin position="83"/>
        <end position="104"/>
    </location>
</feature>
<dbReference type="EMBL" id="JBHMCA010000043">
    <property type="protein sequence ID" value="MFB9445656.1"/>
    <property type="molecule type" value="Genomic_DNA"/>
</dbReference>
<evidence type="ECO:0000313" key="4">
    <source>
        <dbReference type="Proteomes" id="UP001589608"/>
    </source>
</evidence>
<feature type="compositionally biased region" description="Low complexity" evidence="1">
    <location>
        <begin position="83"/>
        <end position="93"/>
    </location>
</feature>
<reference evidence="3 4" key="1">
    <citation type="submission" date="2024-09" db="EMBL/GenBank/DDBJ databases">
        <authorList>
            <person name="Sun Q."/>
            <person name="Mori K."/>
        </authorList>
    </citation>
    <scope>NUCLEOTIDE SEQUENCE [LARGE SCALE GENOMIC DNA]</scope>
    <source>
        <strain evidence="3 4">JCM 3307</strain>
    </source>
</reference>
<name>A0ABV5MA03_9ACTN</name>
<dbReference type="RefSeq" id="WP_223093260.1">
    <property type="nucleotide sequence ID" value="NZ_CP061913.1"/>
</dbReference>
<organism evidence="3 4">
    <name type="scientific">Dactylosporangium vinaceum</name>
    <dbReference type="NCBI Taxonomy" id="53362"/>
    <lineage>
        <taxon>Bacteria</taxon>
        <taxon>Bacillati</taxon>
        <taxon>Actinomycetota</taxon>
        <taxon>Actinomycetes</taxon>
        <taxon>Micromonosporales</taxon>
        <taxon>Micromonosporaceae</taxon>
        <taxon>Dactylosporangium</taxon>
    </lineage>
</organism>
<comment type="caution">
    <text evidence="3">The sequence shown here is derived from an EMBL/GenBank/DDBJ whole genome shotgun (WGS) entry which is preliminary data.</text>
</comment>
<gene>
    <name evidence="3" type="ORF">ACFFTR_21465</name>
</gene>
<proteinExistence type="predicted"/>
<evidence type="ECO:0000259" key="2">
    <source>
        <dbReference type="PROSITE" id="PS50075"/>
    </source>
</evidence>
<dbReference type="Gene3D" id="1.10.1200.10">
    <property type="entry name" value="ACP-like"/>
    <property type="match status" value="1"/>
</dbReference>
<keyword evidence="4" id="KW-1185">Reference proteome</keyword>
<dbReference type="Pfam" id="PF00550">
    <property type="entry name" value="PP-binding"/>
    <property type="match status" value="1"/>
</dbReference>
<evidence type="ECO:0000313" key="3">
    <source>
        <dbReference type="EMBL" id="MFB9445656.1"/>
    </source>
</evidence>
<dbReference type="InterPro" id="IPR009081">
    <property type="entry name" value="PP-bd_ACP"/>
</dbReference>
<dbReference type="InterPro" id="IPR036736">
    <property type="entry name" value="ACP-like_sf"/>
</dbReference>